<sequence length="367" mass="39049">MALTIGIVGLPNVGKSTLFNALTRAEVLAANYPFATIDPNVGVVPLPDPRLGTLAEMFASEKQVPATVSFVDIAGIVKGASEGEGLGNKFLANIREADAICQVTRAFSDPDVIRAEGSDGPSGDMETITTELILADLQTLENARPRVEKEVKRKLTEAAVLDAMDAAKGLLETGTTLFQGAAGAGIDVSLLRELQLMTAKPFIYVFNTDEEGLADEASQQALRNLVAPADAIFLDAKFESELAELDEDEAREMLESTGQEESGLDQLARVGFHTLGLQTYLTAGPKESRAWTIPQGATAPQAAGVIHTDFERGFIKAEIVSFDKLVEAGSMADAKAHGWVRMEGKDYVMADGDVVEFRSGLTSGGKK</sequence>
<dbReference type="Gene3D" id="1.10.150.300">
    <property type="entry name" value="TGS-like domain"/>
    <property type="match status" value="1"/>
</dbReference>
<dbReference type="NCBIfam" id="TIGR00092">
    <property type="entry name" value="redox-regulated ATPase YchF"/>
    <property type="match status" value="1"/>
</dbReference>
<dbReference type="PANTHER" id="PTHR23305:SF18">
    <property type="entry name" value="OBG-TYPE G DOMAIN-CONTAINING PROTEIN"/>
    <property type="match status" value="1"/>
</dbReference>
<proteinExistence type="inferred from homology"/>
<reference evidence="9" key="1">
    <citation type="submission" date="2022-05" db="EMBL/GenBank/DDBJ databases">
        <title>Genomic analysis of Brachybacterium sp. CBA3104.</title>
        <authorList>
            <person name="Roh S.W."/>
            <person name="Kim Y.B."/>
            <person name="Kim Y."/>
        </authorList>
    </citation>
    <scope>NUCLEOTIDE SEQUENCE</scope>
    <source>
        <strain evidence="9">CBA3104</strain>
    </source>
</reference>
<dbReference type="Pfam" id="PF01926">
    <property type="entry name" value="MMR_HSR1"/>
    <property type="match status" value="1"/>
</dbReference>
<evidence type="ECO:0000313" key="9">
    <source>
        <dbReference type="EMBL" id="UQN29870.1"/>
    </source>
</evidence>
<dbReference type="InterPro" id="IPR006073">
    <property type="entry name" value="GTP-bd"/>
</dbReference>
<dbReference type="PROSITE" id="PS51880">
    <property type="entry name" value="TGS"/>
    <property type="match status" value="1"/>
</dbReference>
<keyword evidence="10" id="KW-1185">Reference proteome</keyword>
<evidence type="ECO:0000313" key="10">
    <source>
        <dbReference type="Proteomes" id="UP001055868"/>
    </source>
</evidence>
<dbReference type="HAMAP" id="MF_00944">
    <property type="entry name" value="YchF_OLA1_ATPase"/>
    <property type="match status" value="1"/>
</dbReference>
<evidence type="ECO:0000259" key="8">
    <source>
        <dbReference type="PROSITE" id="PS51880"/>
    </source>
</evidence>
<evidence type="ECO:0000256" key="6">
    <source>
        <dbReference type="HAMAP-Rule" id="MF_00944"/>
    </source>
</evidence>
<dbReference type="Gene3D" id="3.40.50.300">
    <property type="entry name" value="P-loop containing nucleotide triphosphate hydrolases"/>
    <property type="match status" value="1"/>
</dbReference>
<feature type="domain" description="TGS" evidence="8">
    <location>
        <begin position="276"/>
        <end position="359"/>
    </location>
</feature>
<dbReference type="CDD" id="cd04867">
    <property type="entry name" value="TGS_YchF_OLA1"/>
    <property type="match status" value="1"/>
</dbReference>
<dbReference type="InterPro" id="IPR023192">
    <property type="entry name" value="TGS-like_dom_sf"/>
</dbReference>
<evidence type="ECO:0000256" key="1">
    <source>
        <dbReference type="ARBA" id="ARBA00001946"/>
    </source>
</evidence>
<dbReference type="InterPro" id="IPR013029">
    <property type="entry name" value="YchF_C"/>
</dbReference>
<dbReference type="Gene3D" id="3.10.20.30">
    <property type="match status" value="1"/>
</dbReference>
<dbReference type="PIRSF" id="PIRSF006641">
    <property type="entry name" value="CHP00092"/>
    <property type="match status" value="1"/>
</dbReference>
<dbReference type="SUPFAM" id="SSF81271">
    <property type="entry name" value="TGS-like"/>
    <property type="match status" value="1"/>
</dbReference>
<dbReference type="CDD" id="cd01900">
    <property type="entry name" value="YchF"/>
    <property type="match status" value="1"/>
</dbReference>
<evidence type="ECO:0000256" key="5">
    <source>
        <dbReference type="ARBA" id="ARBA00022842"/>
    </source>
</evidence>
<dbReference type="InterPro" id="IPR027417">
    <property type="entry name" value="P-loop_NTPase"/>
</dbReference>
<dbReference type="InterPro" id="IPR004095">
    <property type="entry name" value="TGS"/>
</dbReference>
<protein>
    <recommendedName>
        <fullName evidence="6">Ribosome-binding ATPase YchF</fullName>
    </recommendedName>
</protein>
<dbReference type="InterPro" id="IPR041706">
    <property type="entry name" value="YchF_N"/>
</dbReference>
<feature type="binding site" evidence="6">
    <location>
        <begin position="12"/>
        <end position="17"/>
    </location>
    <ligand>
        <name>ATP</name>
        <dbReference type="ChEBI" id="CHEBI:30616"/>
    </ligand>
</feature>
<dbReference type="InterPro" id="IPR004396">
    <property type="entry name" value="ATPase_YchF/OLA1"/>
</dbReference>
<dbReference type="Pfam" id="PF06071">
    <property type="entry name" value="YchF-GTPase_C"/>
    <property type="match status" value="1"/>
</dbReference>
<evidence type="ECO:0000259" key="7">
    <source>
        <dbReference type="PROSITE" id="PS51710"/>
    </source>
</evidence>
<dbReference type="PROSITE" id="PS51710">
    <property type="entry name" value="G_OBG"/>
    <property type="match status" value="1"/>
</dbReference>
<keyword evidence="3 6" id="KW-0547">Nucleotide-binding</keyword>
<keyword evidence="2" id="KW-0479">Metal-binding</keyword>
<evidence type="ECO:0000256" key="4">
    <source>
        <dbReference type="ARBA" id="ARBA00022840"/>
    </source>
</evidence>
<dbReference type="InterPro" id="IPR031167">
    <property type="entry name" value="G_OBG"/>
</dbReference>
<name>A0ABY4N901_9MICO</name>
<dbReference type="InterPro" id="IPR012675">
    <property type="entry name" value="Beta-grasp_dom_sf"/>
</dbReference>
<organism evidence="9 10">
    <name type="scientific">Brachybacterium kimchii</name>
    <dbReference type="NCBI Taxonomy" id="2942909"/>
    <lineage>
        <taxon>Bacteria</taxon>
        <taxon>Bacillati</taxon>
        <taxon>Actinomycetota</taxon>
        <taxon>Actinomycetes</taxon>
        <taxon>Micrococcales</taxon>
        <taxon>Dermabacteraceae</taxon>
        <taxon>Brachybacterium</taxon>
    </lineage>
</organism>
<dbReference type="PRINTS" id="PR00326">
    <property type="entry name" value="GTP1OBG"/>
</dbReference>
<dbReference type="EMBL" id="CP097218">
    <property type="protein sequence ID" value="UQN29870.1"/>
    <property type="molecule type" value="Genomic_DNA"/>
</dbReference>
<evidence type="ECO:0000256" key="3">
    <source>
        <dbReference type="ARBA" id="ARBA00022741"/>
    </source>
</evidence>
<comment type="cofactor">
    <cofactor evidence="1">
        <name>Mg(2+)</name>
        <dbReference type="ChEBI" id="CHEBI:18420"/>
    </cofactor>
</comment>
<keyword evidence="4 6" id="KW-0067">ATP-binding</keyword>
<dbReference type="SUPFAM" id="SSF52540">
    <property type="entry name" value="P-loop containing nucleoside triphosphate hydrolases"/>
    <property type="match status" value="1"/>
</dbReference>
<comment type="function">
    <text evidence="6">ATPase that binds to both the 70S ribosome and the 50S ribosomal subunit in a nucleotide-independent manner.</text>
</comment>
<dbReference type="Proteomes" id="UP001055868">
    <property type="component" value="Chromosome"/>
</dbReference>
<keyword evidence="5" id="KW-0460">Magnesium</keyword>
<accession>A0ABY4N901</accession>
<comment type="similarity">
    <text evidence="6">Belongs to the TRAFAC class OBG-HflX-like GTPase superfamily. OBG GTPase family. YchF/OLA1 subfamily.</text>
</comment>
<feature type="domain" description="OBG-type G" evidence="7">
    <location>
        <begin position="3"/>
        <end position="254"/>
    </location>
</feature>
<evidence type="ECO:0000256" key="2">
    <source>
        <dbReference type="ARBA" id="ARBA00022723"/>
    </source>
</evidence>
<dbReference type="RefSeq" id="WP_249479057.1">
    <property type="nucleotide sequence ID" value="NZ_CP097218.1"/>
</dbReference>
<dbReference type="PANTHER" id="PTHR23305">
    <property type="entry name" value="OBG GTPASE FAMILY"/>
    <property type="match status" value="1"/>
</dbReference>
<gene>
    <name evidence="6 9" type="primary">ychF</name>
    <name evidence="9" type="ORF">M4486_00515</name>
</gene>
<dbReference type="InterPro" id="IPR012676">
    <property type="entry name" value="TGS-like"/>
</dbReference>